<dbReference type="RefSeq" id="WP_380714085.1">
    <property type="nucleotide sequence ID" value="NZ_JBHUML010000005.1"/>
</dbReference>
<name>A0ABW5T4X1_9BACI</name>
<evidence type="ECO:0000313" key="2">
    <source>
        <dbReference type="EMBL" id="MFD2706785.1"/>
    </source>
</evidence>
<evidence type="ECO:0000259" key="1">
    <source>
        <dbReference type="Pfam" id="PF00903"/>
    </source>
</evidence>
<sequence>MIKGLYEAHLPVSDLKRSIDFYTDLGLELEHIVEDRLAFLWIEKDKRVP</sequence>
<accession>A0ABW5T4X1</accession>
<protein>
    <submittedName>
        <fullName evidence="2">VOC family protein</fullName>
    </submittedName>
</protein>
<keyword evidence="3" id="KW-1185">Reference proteome</keyword>
<organism evidence="2 3">
    <name type="scientific">Salibacterium lacus</name>
    <dbReference type="NCBI Taxonomy" id="1898109"/>
    <lineage>
        <taxon>Bacteria</taxon>
        <taxon>Bacillati</taxon>
        <taxon>Bacillota</taxon>
        <taxon>Bacilli</taxon>
        <taxon>Bacillales</taxon>
        <taxon>Bacillaceae</taxon>
    </lineage>
</organism>
<dbReference type="Proteomes" id="UP001597520">
    <property type="component" value="Unassembled WGS sequence"/>
</dbReference>
<evidence type="ECO:0000313" key="3">
    <source>
        <dbReference type="Proteomes" id="UP001597520"/>
    </source>
</evidence>
<dbReference type="EMBL" id="JBHUML010000005">
    <property type="protein sequence ID" value="MFD2706785.1"/>
    <property type="molecule type" value="Genomic_DNA"/>
</dbReference>
<gene>
    <name evidence="2" type="ORF">ACFSUB_15080</name>
</gene>
<dbReference type="Pfam" id="PF00903">
    <property type="entry name" value="Glyoxalase"/>
    <property type="match status" value="1"/>
</dbReference>
<dbReference type="Gene3D" id="3.10.180.10">
    <property type="entry name" value="2,3-Dihydroxybiphenyl 1,2-Dioxygenase, domain 1"/>
    <property type="match status" value="1"/>
</dbReference>
<dbReference type="InterPro" id="IPR004360">
    <property type="entry name" value="Glyas_Fos-R_dOase_dom"/>
</dbReference>
<comment type="caution">
    <text evidence="2">The sequence shown here is derived from an EMBL/GenBank/DDBJ whole genome shotgun (WGS) entry which is preliminary data.</text>
</comment>
<dbReference type="InterPro" id="IPR029068">
    <property type="entry name" value="Glyas_Bleomycin-R_OHBP_Dase"/>
</dbReference>
<proteinExistence type="predicted"/>
<reference evidence="3" key="1">
    <citation type="journal article" date="2019" name="Int. J. Syst. Evol. Microbiol.">
        <title>The Global Catalogue of Microorganisms (GCM) 10K type strain sequencing project: providing services to taxonomists for standard genome sequencing and annotation.</title>
        <authorList>
            <consortium name="The Broad Institute Genomics Platform"/>
            <consortium name="The Broad Institute Genome Sequencing Center for Infectious Disease"/>
            <person name="Wu L."/>
            <person name="Ma J."/>
        </authorList>
    </citation>
    <scope>NUCLEOTIDE SEQUENCE [LARGE SCALE GENOMIC DNA]</scope>
    <source>
        <strain evidence="3">KCTC 33792</strain>
    </source>
</reference>
<dbReference type="SUPFAM" id="SSF54593">
    <property type="entry name" value="Glyoxalase/Bleomycin resistance protein/Dihydroxybiphenyl dioxygenase"/>
    <property type="match status" value="1"/>
</dbReference>
<feature type="domain" description="Glyoxalase/fosfomycin resistance/dioxygenase" evidence="1">
    <location>
        <begin position="10"/>
        <end position="34"/>
    </location>
</feature>